<feature type="region of interest" description="Disordered" evidence="1">
    <location>
        <begin position="44"/>
        <end position="91"/>
    </location>
</feature>
<name>A0A1M2VST8_TRAPU</name>
<gene>
    <name evidence="2" type="ORF">TRAPUB_12829</name>
</gene>
<keyword evidence="3" id="KW-1185">Reference proteome</keyword>
<organism evidence="2 3">
    <name type="scientific">Trametes pubescens</name>
    <name type="common">White-rot fungus</name>
    <dbReference type="NCBI Taxonomy" id="154538"/>
    <lineage>
        <taxon>Eukaryota</taxon>
        <taxon>Fungi</taxon>
        <taxon>Dikarya</taxon>
        <taxon>Basidiomycota</taxon>
        <taxon>Agaricomycotina</taxon>
        <taxon>Agaricomycetes</taxon>
        <taxon>Polyporales</taxon>
        <taxon>Polyporaceae</taxon>
        <taxon>Trametes</taxon>
    </lineage>
</organism>
<evidence type="ECO:0000313" key="2">
    <source>
        <dbReference type="EMBL" id="OJT10655.1"/>
    </source>
</evidence>
<reference evidence="2 3" key="1">
    <citation type="submission" date="2016-10" db="EMBL/GenBank/DDBJ databases">
        <title>Genome sequence of the basidiomycete white-rot fungus Trametes pubescens.</title>
        <authorList>
            <person name="Makela M.R."/>
            <person name="Granchi Z."/>
            <person name="Peng M."/>
            <person name="De Vries R.P."/>
            <person name="Grigoriev I."/>
            <person name="Riley R."/>
            <person name="Hilden K."/>
        </authorList>
    </citation>
    <scope>NUCLEOTIDE SEQUENCE [LARGE SCALE GENOMIC DNA]</scope>
    <source>
        <strain evidence="2 3">FBCC735</strain>
    </source>
</reference>
<sequence>MLQAAHTLFDRSRGECRRWERAWAKEHCEQARWSPLFDRSRFGTQDEAHAKGAHPRRAGSEEALDQGADEGHEVEAGQGTGPSEGDRSKRKLRELIPFLSVDDKVAATTRELEFTSDPVNRRVVTLEPVKTENDRIWNRDECK</sequence>
<protein>
    <submittedName>
        <fullName evidence="2">Uncharacterized protein</fullName>
    </submittedName>
</protein>
<dbReference type="Proteomes" id="UP000184267">
    <property type="component" value="Unassembled WGS sequence"/>
</dbReference>
<dbReference type="EMBL" id="MNAD01000761">
    <property type="protein sequence ID" value="OJT10655.1"/>
    <property type="molecule type" value="Genomic_DNA"/>
</dbReference>
<evidence type="ECO:0000256" key="1">
    <source>
        <dbReference type="SAM" id="MobiDB-lite"/>
    </source>
</evidence>
<comment type="caution">
    <text evidence="2">The sequence shown here is derived from an EMBL/GenBank/DDBJ whole genome shotgun (WGS) entry which is preliminary data.</text>
</comment>
<accession>A0A1M2VST8</accession>
<dbReference type="AlphaFoldDB" id="A0A1M2VST8"/>
<evidence type="ECO:0000313" key="3">
    <source>
        <dbReference type="Proteomes" id="UP000184267"/>
    </source>
</evidence>
<proteinExistence type="predicted"/>